<dbReference type="SMART" id="SM00079">
    <property type="entry name" value="PBPe"/>
    <property type="match status" value="1"/>
</dbReference>
<keyword evidence="5 20" id="KW-0812">Transmembrane</keyword>
<dbReference type="GO" id="GO:0015276">
    <property type="term" value="F:ligand-gated monoatomic ion channel activity"/>
    <property type="evidence" value="ECO:0007669"/>
    <property type="project" value="InterPro"/>
</dbReference>
<evidence type="ECO:0000259" key="23">
    <source>
        <dbReference type="SMART" id="SM00918"/>
    </source>
</evidence>
<evidence type="ECO:0000256" key="16">
    <source>
        <dbReference type="PIRSR" id="PIRSR601508-1"/>
    </source>
</evidence>
<sequence length="1020" mass="114572">MVSTAYTLLFTQLVLNLSPLISARNQFFVGSIFTSDKDESEIAFRTAVHRANILERDIELVPIVMYANTDDSFRMEKIVCNLISQGAIAIFGPSTGSSSDIIASICDTLDIPHIVYDWIPNESIPDREHSTMTLNVHPDNLLLSRGFAEIVQSFGWRTFTVAYESDKELQQLQDILQIGEPTSFPTTVKQLGTDGDHRPFLKEIKLSTDNCLILHCSPENLLGILQQANELKMLGEYQSIFIPMLDTHTIDFGELSGVEANITTIRLMDPTDFHVKNVVHDWEEREKQDGRYYHVEPHRVKTQMILLNDAVWLFSKGLTELGILEELEAPQLECRRKKPWSFGRRIIEFIKARSEETATGRIDFNEYGQRSFFTLRFMELNSGGFTDLATWDPVNGLDVLNDDEESEKRVGLKLSNKTFIVSSRIGAPFLTLREPNEGEILQGNARYEGYSIDLIDAIAKMLNFKYEFRMSPDGKYGALNKATQTWDGIVRQLIDGNADLGICDLTMTSSRRQAVDFTPPFMTLGISILFSKPPTPPTDLFSFLSPFSLDVWIYMGSAYLFISLLLFALARMAPDDWENPHPCKEPEEVENIWSIMNTTWLSIGSLMGQGCDILPKAASTRLVTGMWWFFALMMLNSYTANLAAFLTNSRQGNTINSAEDLAAQSKIKYGVMSGGSTLGFFRDSNFSTYQKMWTAMESASPSVFTKTNDEGVERVQKGKNLYAFFMESTTLEYNVERKCDLVQIGGWLDYKSYGIAMPFNSPYRKQISGAVLKLGELGQLAELKRKWWKEMHGGGSCEKSDEEGGDTPELGLENVGGVFLVLGLGLFAAMVLGCTEFLWNVKSVAIEEKISLKDAFKAEALFAAKIWIITKPVHTSTGDSSSSNSSSSSSKSGKSPSSRSKHSSKSPGISMKSIKSSDHHDVEASVHNKLKKIGSMFSLKSQKTTTPPPEIGWKLDKSTQMDDIAAGDEPELPPEPEQPQHRHHHHHHHRHHHHHHHREEEHPDPDQIQTYRASKISNGV</sequence>
<dbReference type="SUPFAM" id="SSF53850">
    <property type="entry name" value="Periplasmic binding protein-like II"/>
    <property type="match status" value="1"/>
</dbReference>
<evidence type="ECO:0000256" key="9">
    <source>
        <dbReference type="ARBA" id="ARBA00023136"/>
    </source>
</evidence>
<dbReference type="Pfam" id="PF01094">
    <property type="entry name" value="ANF_receptor"/>
    <property type="match status" value="1"/>
</dbReference>
<keyword evidence="25" id="KW-1185">Reference proteome</keyword>
<dbReference type="InterPro" id="IPR001320">
    <property type="entry name" value="Iontro_rcpt_C"/>
</dbReference>
<dbReference type="InterPro" id="IPR001508">
    <property type="entry name" value="Iono_Glu_rcpt_met"/>
</dbReference>
<feature type="binding site" evidence="16">
    <location>
        <position position="511"/>
    </location>
    <ligand>
        <name>L-glutamate</name>
        <dbReference type="ChEBI" id="CHEBI:29985"/>
    </ligand>
</feature>
<evidence type="ECO:0000256" key="15">
    <source>
        <dbReference type="ARBA" id="ARBA00034100"/>
    </source>
</evidence>
<feature type="compositionally biased region" description="Polar residues" evidence="19">
    <location>
        <begin position="1008"/>
        <end position="1020"/>
    </location>
</feature>
<evidence type="ECO:0000256" key="10">
    <source>
        <dbReference type="ARBA" id="ARBA00023170"/>
    </source>
</evidence>
<feature type="site" description="Crucial to convey clamshell closure to channel opening" evidence="17">
    <location>
        <position position="655"/>
    </location>
</feature>
<evidence type="ECO:0000256" key="6">
    <source>
        <dbReference type="ARBA" id="ARBA00022989"/>
    </source>
</evidence>
<dbReference type="Proteomes" id="UP000007801">
    <property type="component" value="Unassembled WGS sequence"/>
</dbReference>
<keyword evidence="21" id="KW-0732">Signal</keyword>
<dbReference type="GeneID" id="6497143"/>
<dbReference type="SUPFAM" id="SSF53822">
    <property type="entry name" value="Periplasmic binding protein-like I"/>
    <property type="match status" value="1"/>
</dbReference>
<keyword evidence="13" id="KW-1071">Ligand-gated ion channel</keyword>
<feature type="transmembrane region" description="Helical" evidence="20">
    <location>
        <begin position="626"/>
        <end position="646"/>
    </location>
</feature>
<gene>
    <name evidence="24" type="primary">Dana\GF14315</name>
    <name evidence="24" type="synonym">dana_GLEANR_15077</name>
    <name evidence="24" type="ORF">GF14315</name>
</gene>
<dbReference type="EMBL" id="CH902620">
    <property type="protein sequence ID" value="EDV31892.2"/>
    <property type="molecule type" value="Genomic_DNA"/>
</dbReference>
<feature type="site" description="Interaction with the cone snail toxin Con-ikot-ikot" evidence="17">
    <location>
        <position position="773"/>
    </location>
</feature>
<evidence type="ECO:0000259" key="22">
    <source>
        <dbReference type="SMART" id="SM00079"/>
    </source>
</evidence>
<feature type="chain" id="PRO_5006454841" description="Glutamate receptor ionotropic, kainate 2" evidence="21">
    <location>
        <begin position="24"/>
        <end position="1020"/>
    </location>
</feature>
<keyword evidence="11" id="KW-0325">Glycoprotein</keyword>
<dbReference type="Gene3D" id="3.40.50.2300">
    <property type="match status" value="2"/>
</dbReference>
<feature type="binding site" evidence="16">
    <location>
        <position position="727"/>
    </location>
    <ligand>
        <name>L-glutamate</name>
        <dbReference type="ChEBI" id="CHEBI:29985"/>
    </ligand>
</feature>
<feature type="compositionally biased region" description="Basic residues" evidence="19">
    <location>
        <begin position="981"/>
        <end position="997"/>
    </location>
</feature>
<protein>
    <recommendedName>
        <fullName evidence="26">Glutamate receptor ionotropic, kainate 2</fullName>
    </recommendedName>
</protein>
<dbReference type="HOGENOM" id="CLU_007257_1_1_1"/>
<evidence type="ECO:0000256" key="5">
    <source>
        <dbReference type="ARBA" id="ARBA00022692"/>
    </source>
</evidence>
<feature type="disulfide bond" evidence="18">
    <location>
        <begin position="739"/>
        <end position="797"/>
    </location>
</feature>
<evidence type="ECO:0000256" key="3">
    <source>
        <dbReference type="ARBA" id="ARBA00022448"/>
    </source>
</evidence>
<feature type="region of interest" description="Disordered" evidence="19">
    <location>
        <begin position="937"/>
        <end position="1020"/>
    </location>
</feature>
<feature type="domain" description="Ionotropic glutamate receptor L-glutamate and glycine-binding" evidence="23">
    <location>
        <begin position="428"/>
        <end position="495"/>
    </location>
</feature>
<evidence type="ECO:0000256" key="4">
    <source>
        <dbReference type="ARBA" id="ARBA00022475"/>
    </source>
</evidence>
<feature type="region of interest" description="Disordered" evidence="19">
    <location>
        <begin position="874"/>
        <end position="924"/>
    </location>
</feature>
<evidence type="ECO:0000256" key="1">
    <source>
        <dbReference type="ARBA" id="ARBA00004651"/>
    </source>
</evidence>
<evidence type="ECO:0000256" key="18">
    <source>
        <dbReference type="PIRSR" id="PIRSR601508-3"/>
    </source>
</evidence>
<dbReference type="FunFam" id="3.40.190.10:FF:000147">
    <property type="entry name" value="Uncharacterized protein, isoform C"/>
    <property type="match status" value="1"/>
</dbReference>
<dbReference type="SMR" id="B3MMD2"/>
<keyword evidence="18" id="KW-1015">Disulfide bond</keyword>
<proteinExistence type="inferred from homology"/>
<dbReference type="InterPro" id="IPR001828">
    <property type="entry name" value="ANF_lig-bd_rcpt"/>
</dbReference>
<evidence type="ECO:0000256" key="12">
    <source>
        <dbReference type="ARBA" id="ARBA00023257"/>
    </source>
</evidence>
<evidence type="ECO:0000256" key="8">
    <source>
        <dbReference type="ARBA" id="ARBA00023065"/>
    </source>
</evidence>
<feature type="binding site" evidence="16">
    <location>
        <position position="676"/>
    </location>
    <ligand>
        <name>L-glutamate</name>
        <dbReference type="ChEBI" id="CHEBI:29985"/>
    </ligand>
</feature>
<dbReference type="FunCoup" id="B3MMD2">
    <property type="interactions" value="14"/>
</dbReference>
<dbReference type="SMART" id="SM00918">
    <property type="entry name" value="Lig_chan-Glu_bd"/>
    <property type="match status" value="1"/>
</dbReference>
<evidence type="ECO:0000256" key="20">
    <source>
        <dbReference type="SAM" id="Phobius"/>
    </source>
</evidence>
<feature type="domain" description="Ionotropic glutamate receptor C-terminal" evidence="22">
    <location>
        <begin position="418"/>
        <end position="790"/>
    </location>
</feature>
<evidence type="ECO:0000256" key="7">
    <source>
        <dbReference type="ARBA" id="ARBA00023018"/>
    </source>
</evidence>
<feature type="signal peptide" evidence="21">
    <location>
        <begin position="1"/>
        <end position="23"/>
    </location>
</feature>
<keyword evidence="8" id="KW-0406">Ion transport</keyword>
<comment type="similarity">
    <text evidence="2">Belongs to the glutamate-gated ion channel (TC 1.A.10.1) family.</text>
</comment>
<evidence type="ECO:0000256" key="21">
    <source>
        <dbReference type="SAM" id="SignalP"/>
    </source>
</evidence>
<dbReference type="OrthoDB" id="5984008at2759"/>
<dbReference type="CDD" id="cd06382">
    <property type="entry name" value="PBP1_iGluR_Kainate"/>
    <property type="match status" value="1"/>
</dbReference>
<feature type="compositionally biased region" description="Low complexity" evidence="19">
    <location>
        <begin position="880"/>
        <end position="898"/>
    </location>
</feature>
<feature type="binding site" evidence="16">
    <location>
        <position position="677"/>
    </location>
    <ligand>
        <name>L-glutamate</name>
        <dbReference type="ChEBI" id="CHEBI:29985"/>
    </ligand>
</feature>
<dbReference type="InterPro" id="IPR019594">
    <property type="entry name" value="Glu/Gly-bd"/>
</dbReference>
<organism evidence="24 25">
    <name type="scientific">Drosophila ananassae</name>
    <name type="common">Fruit fly</name>
    <dbReference type="NCBI Taxonomy" id="7217"/>
    <lineage>
        <taxon>Eukaryota</taxon>
        <taxon>Metazoa</taxon>
        <taxon>Ecdysozoa</taxon>
        <taxon>Arthropoda</taxon>
        <taxon>Hexapoda</taxon>
        <taxon>Insecta</taxon>
        <taxon>Pterygota</taxon>
        <taxon>Neoptera</taxon>
        <taxon>Endopterygota</taxon>
        <taxon>Diptera</taxon>
        <taxon>Brachycera</taxon>
        <taxon>Muscomorpha</taxon>
        <taxon>Ephydroidea</taxon>
        <taxon>Drosophilidae</taxon>
        <taxon>Drosophila</taxon>
        <taxon>Sophophora</taxon>
    </lineage>
</organism>
<dbReference type="CDD" id="cd13714">
    <property type="entry name" value="PBP2_iGluR_Kainate"/>
    <property type="match status" value="1"/>
</dbReference>
<keyword evidence="9 20" id="KW-0472">Membrane</keyword>
<evidence type="ECO:0000256" key="13">
    <source>
        <dbReference type="ARBA" id="ARBA00023286"/>
    </source>
</evidence>
<dbReference type="FunFam" id="1.10.287.70:FF:000105">
    <property type="entry name" value="Eye-enriched kainate receptor, isoform A"/>
    <property type="match status" value="1"/>
</dbReference>
<evidence type="ECO:0000256" key="19">
    <source>
        <dbReference type="SAM" id="MobiDB-lite"/>
    </source>
</evidence>
<accession>B3MMD2</accession>
<dbReference type="Gene3D" id="1.10.287.70">
    <property type="match status" value="1"/>
</dbReference>
<keyword evidence="6 20" id="KW-1133">Transmembrane helix</keyword>
<keyword evidence="7" id="KW-0770">Synapse</keyword>
<feature type="compositionally biased region" description="Acidic residues" evidence="19">
    <location>
        <begin position="965"/>
        <end position="974"/>
    </location>
</feature>
<dbReference type="InterPro" id="IPR028082">
    <property type="entry name" value="Peripla_BP_I"/>
</dbReference>
<dbReference type="AlphaFoldDB" id="B3MMD2"/>
<dbReference type="GO" id="GO:0038023">
    <property type="term" value="F:signaling receptor activity"/>
    <property type="evidence" value="ECO:0007669"/>
    <property type="project" value="InterPro"/>
</dbReference>
<dbReference type="Gene3D" id="3.40.190.10">
    <property type="entry name" value="Periplasmic binding protein-like II"/>
    <property type="match status" value="1"/>
</dbReference>
<evidence type="ECO:0000256" key="14">
    <source>
        <dbReference type="ARBA" id="ARBA00023303"/>
    </source>
</evidence>
<dbReference type="InParanoid" id="B3MMD2"/>
<dbReference type="FunFam" id="3.40.190.10:FF:000061">
    <property type="entry name" value="Glutamate receptor, ionotropic kainate"/>
    <property type="match status" value="1"/>
</dbReference>
<keyword evidence="14" id="KW-0407">Ion channel</keyword>
<dbReference type="Pfam" id="PF10613">
    <property type="entry name" value="Lig_chan-Glu_bd"/>
    <property type="match status" value="1"/>
</dbReference>
<evidence type="ECO:0000313" key="24">
    <source>
        <dbReference type="EMBL" id="EDV31892.2"/>
    </source>
</evidence>
<dbReference type="GO" id="GO:0045211">
    <property type="term" value="C:postsynaptic membrane"/>
    <property type="evidence" value="ECO:0007669"/>
    <property type="project" value="UniProtKB-SubCell"/>
</dbReference>
<feature type="binding site" evidence="16">
    <location>
        <position position="506"/>
    </location>
    <ligand>
        <name>L-glutamate</name>
        <dbReference type="ChEBI" id="CHEBI:29985"/>
    </ligand>
</feature>
<keyword evidence="10" id="KW-0675">Receptor</keyword>
<feature type="compositionally biased region" description="Basic and acidic residues" evidence="19">
    <location>
        <begin position="915"/>
        <end position="924"/>
    </location>
</feature>
<evidence type="ECO:0000313" key="25">
    <source>
        <dbReference type="Proteomes" id="UP000007801"/>
    </source>
</evidence>
<evidence type="ECO:0008006" key="26">
    <source>
        <dbReference type="Google" id="ProtNLM"/>
    </source>
</evidence>
<dbReference type="Pfam" id="PF00060">
    <property type="entry name" value="Lig_chan"/>
    <property type="match status" value="1"/>
</dbReference>
<keyword evidence="3" id="KW-0813">Transport</keyword>
<dbReference type="eggNOG" id="KOG1052">
    <property type="taxonomic scope" value="Eukaryota"/>
</dbReference>
<reference evidence="24 25" key="1">
    <citation type="journal article" date="2007" name="Nature">
        <title>Evolution of genes and genomes on the Drosophila phylogeny.</title>
        <authorList>
            <consortium name="Drosophila 12 Genomes Consortium"/>
            <person name="Clark A.G."/>
            <person name="Eisen M.B."/>
            <person name="Smith D.R."/>
            <person name="Bergman C.M."/>
            <person name="Oliver B."/>
            <person name="Markow T.A."/>
            <person name="Kaufman T.C."/>
            <person name="Kellis M."/>
            <person name="Gelbart W."/>
            <person name="Iyer V.N."/>
            <person name="Pollard D.A."/>
            <person name="Sackton T.B."/>
            <person name="Larracuente A.M."/>
            <person name="Singh N.D."/>
            <person name="Abad J.P."/>
            <person name="Abt D.N."/>
            <person name="Adryan B."/>
            <person name="Aguade M."/>
            <person name="Akashi H."/>
            <person name="Anderson W.W."/>
            <person name="Aquadro C.F."/>
            <person name="Ardell D.H."/>
            <person name="Arguello R."/>
            <person name="Artieri C.G."/>
            <person name="Barbash D.A."/>
            <person name="Barker D."/>
            <person name="Barsanti P."/>
            <person name="Batterham P."/>
            <person name="Batzoglou S."/>
            <person name="Begun D."/>
            <person name="Bhutkar A."/>
            <person name="Blanco E."/>
            <person name="Bosak S.A."/>
            <person name="Bradley R.K."/>
            <person name="Brand A.D."/>
            <person name="Brent M.R."/>
            <person name="Brooks A.N."/>
            <person name="Brown R.H."/>
            <person name="Butlin R.K."/>
            <person name="Caggese C."/>
            <person name="Calvi B.R."/>
            <person name="Bernardo de Carvalho A."/>
            <person name="Caspi A."/>
            <person name="Castrezana S."/>
            <person name="Celniker S.E."/>
            <person name="Chang J.L."/>
            <person name="Chapple C."/>
            <person name="Chatterji S."/>
            <person name="Chinwalla A."/>
            <person name="Civetta A."/>
            <person name="Clifton S.W."/>
            <person name="Comeron J.M."/>
            <person name="Costello J.C."/>
            <person name="Coyne J.A."/>
            <person name="Daub J."/>
            <person name="David R.G."/>
            <person name="Delcher A.L."/>
            <person name="Delehaunty K."/>
            <person name="Do C.B."/>
            <person name="Ebling H."/>
            <person name="Edwards K."/>
            <person name="Eickbush T."/>
            <person name="Evans J.D."/>
            <person name="Filipski A."/>
            <person name="Findeiss S."/>
            <person name="Freyhult E."/>
            <person name="Fulton L."/>
            <person name="Fulton R."/>
            <person name="Garcia A.C."/>
            <person name="Gardiner A."/>
            <person name="Garfield D.A."/>
            <person name="Garvin B.E."/>
            <person name="Gibson G."/>
            <person name="Gilbert D."/>
            <person name="Gnerre S."/>
            <person name="Godfrey J."/>
            <person name="Good R."/>
            <person name="Gotea V."/>
            <person name="Gravely B."/>
            <person name="Greenberg A.J."/>
            <person name="Griffiths-Jones S."/>
            <person name="Gross S."/>
            <person name="Guigo R."/>
            <person name="Gustafson E.A."/>
            <person name="Haerty W."/>
            <person name="Hahn M.W."/>
            <person name="Halligan D.L."/>
            <person name="Halpern A.L."/>
            <person name="Halter G.M."/>
            <person name="Han M.V."/>
            <person name="Heger A."/>
            <person name="Hillier L."/>
            <person name="Hinrichs A.S."/>
            <person name="Holmes I."/>
            <person name="Hoskins R.A."/>
            <person name="Hubisz M.J."/>
            <person name="Hultmark D."/>
            <person name="Huntley M.A."/>
            <person name="Jaffe D.B."/>
            <person name="Jagadeeshan S."/>
            <person name="Jeck W.R."/>
            <person name="Johnson J."/>
            <person name="Jones C.D."/>
            <person name="Jordan W.C."/>
            <person name="Karpen G.H."/>
            <person name="Kataoka E."/>
            <person name="Keightley P.D."/>
            <person name="Kheradpour P."/>
            <person name="Kirkness E.F."/>
            <person name="Koerich L.B."/>
            <person name="Kristiansen K."/>
            <person name="Kudrna D."/>
            <person name="Kulathinal R.J."/>
            <person name="Kumar S."/>
            <person name="Kwok R."/>
            <person name="Lander E."/>
            <person name="Langley C.H."/>
            <person name="Lapoint R."/>
            <person name="Lazzaro B.P."/>
            <person name="Lee S.J."/>
            <person name="Levesque L."/>
            <person name="Li R."/>
            <person name="Lin C.F."/>
            <person name="Lin M.F."/>
            <person name="Lindblad-Toh K."/>
            <person name="Llopart A."/>
            <person name="Long M."/>
            <person name="Low L."/>
            <person name="Lozovsky E."/>
            <person name="Lu J."/>
            <person name="Luo M."/>
            <person name="Machado C.A."/>
            <person name="Makalowski W."/>
            <person name="Marzo M."/>
            <person name="Matsuda M."/>
            <person name="Matzkin L."/>
            <person name="McAllister B."/>
            <person name="McBride C.S."/>
            <person name="McKernan B."/>
            <person name="McKernan K."/>
            <person name="Mendez-Lago M."/>
            <person name="Minx P."/>
            <person name="Mollenhauer M.U."/>
            <person name="Montooth K."/>
            <person name="Mount S.M."/>
            <person name="Mu X."/>
            <person name="Myers E."/>
            <person name="Negre B."/>
            <person name="Newfeld S."/>
            <person name="Nielsen R."/>
            <person name="Noor M.A."/>
            <person name="O'Grady P."/>
            <person name="Pachter L."/>
            <person name="Papaceit M."/>
            <person name="Parisi M.J."/>
            <person name="Parisi M."/>
            <person name="Parts L."/>
            <person name="Pedersen J.S."/>
            <person name="Pesole G."/>
            <person name="Phillippy A.M."/>
            <person name="Ponting C.P."/>
            <person name="Pop M."/>
            <person name="Porcelli D."/>
            <person name="Powell J.R."/>
            <person name="Prohaska S."/>
            <person name="Pruitt K."/>
            <person name="Puig M."/>
            <person name="Quesneville H."/>
            <person name="Ram K.R."/>
            <person name="Rand D."/>
            <person name="Rasmussen M.D."/>
            <person name="Reed L.K."/>
            <person name="Reenan R."/>
            <person name="Reily A."/>
            <person name="Remington K.A."/>
            <person name="Rieger T.T."/>
            <person name="Ritchie M.G."/>
            <person name="Robin C."/>
            <person name="Rogers Y.H."/>
            <person name="Rohde C."/>
            <person name="Rozas J."/>
            <person name="Rubenfield M.J."/>
            <person name="Ruiz A."/>
            <person name="Russo S."/>
            <person name="Salzberg S.L."/>
            <person name="Sanchez-Gracia A."/>
            <person name="Saranga D.J."/>
            <person name="Sato H."/>
            <person name="Schaeffer S.W."/>
            <person name="Schatz M.C."/>
            <person name="Schlenke T."/>
            <person name="Schwartz R."/>
            <person name="Segarra C."/>
            <person name="Singh R.S."/>
            <person name="Sirot L."/>
            <person name="Sirota M."/>
            <person name="Sisneros N.B."/>
            <person name="Smith C.D."/>
            <person name="Smith T.F."/>
            <person name="Spieth J."/>
            <person name="Stage D.E."/>
            <person name="Stark A."/>
            <person name="Stephan W."/>
            <person name="Strausberg R.L."/>
            <person name="Strempel S."/>
            <person name="Sturgill D."/>
            <person name="Sutton G."/>
            <person name="Sutton G.G."/>
            <person name="Tao W."/>
            <person name="Teichmann S."/>
            <person name="Tobari Y.N."/>
            <person name="Tomimura Y."/>
            <person name="Tsolas J.M."/>
            <person name="Valente V.L."/>
            <person name="Venter E."/>
            <person name="Venter J.C."/>
            <person name="Vicario S."/>
            <person name="Vieira F.G."/>
            <person name="Vilella A.J."/>
            <person name="Villasante A."/>
            <person name="Walenz B."/>
            <person name="Wang J."/>
            <person name="Wasserman M."/>
            <person name="Watts T."/>
            <person name="Wilson D."/>
            <person name="Wilson R.K."/>
            <person name="Wing R.A."/>
            <person name="Wolfner M.F."/>
            <person name="Wong A."/>
            <person name="Wong G.K."/>
            <person name="Wu C.I."/>
            <person name="Wu G."/>
            <person name="Yamamoto D."/>
            <person name="Yang H.P."/>
            <person name="Yang S.P."/>
            <person name="Yorke J.A."/>
            <person name="Yoshida K."/>
            <person name="Zdobnov E."/>
            <person name="Zhang P."/>
            <person name="Zhang Y."/>
            <person name="Zimin A.V."/>
            <person name="Baldwin J."/>
            <person name="Abdouelleil A."/>
            <person name="Abdulkadir J."/>
            <person name="Abebe A."/>
            <person name="Abera B."/>
            <person name="Abreu J."/>
            <person name="Acer S.C."/>
            <person name="Aftuck L."/>
            <person name="Alexander A."/>
            <person name="An P."/>
            <person name="Anderson E."/>
            <person name="Anderson S."/>
            <person name="Arachi H."/>
            <person name="Azer M."/>
            <person name="Bachantsang P."/>
            <person name="Barry A."/>
            <person name="Bayul T."/>
            <person name="Berlin A."/>
            <person name="Bessette D."/>
            <person name="Bloom T."/>
            <person name="Blye J."/>
            <person name="Boguslavskiy L."/>
            <person name="Bonnet C."/>
            <person name="Boukhgalter B."/>
            <person name="Bourzgui I."/>
            <person name="Brown A."/>
            <person name="Cahill P."/>
            <person name="Channer S."/>
            <person name="Cheshatsang Y."/>
            <person name="Chuda L."/>
            <person name="Citroen M."/>
            <person name="Collymore A."/>
            <person name="Cooke P."/>
            <person name="Costello M."/>
            <person name="D'Aco K."/>
            <person name="Daza R."/>
            <person name="De Haan G."/>
            <person name="DeGray S."/>
            <person name="DeMaso C."/>
            <person name="Dhargay N."/>
            <person name="Dooley K."/>
            <person name="Dooley E."/>
            <person name="Doricent M."/>
            <person name="Dorje P."/>
            <person name="Dorjee K."/>
            <person name="Dupes A."/>
            <person name="Elong R."/>
            <person name="Falk J."/>
            <person name="Farina A."/>
            <person name="Faro S."/>
            <person name="Ferguson D."/>
            <person name="Fisher S."/>
            <person name="Foley C.D."/>
            <person name="Franke A."/>
            <person name="Friedrich D."/>
            <person name="Gadbois L."/>
            <person name="Gearin G."/>
            <person name="Gearin C.R."/>
            <person name="Giannoukos G."/>
            <person name="Goode T."/>
            <person name="Graham J."/>
            <person name="Grandbois E."/>
            <person name="Grewal S."/>
            <person name="Gyaltsen K."/>
            <person name="Hafez N."/>
            <person name="Hagos B."/>
            <person name="Hall J."/>
            <person name="Henson C."/>
            <person name="Hollinger A."/>
            <person name="Honan T."/>
            <person name="Huard M.D."/>
            <person name="Hughes L."/>
            <person name="Hurhula B."/>
            <person name="Husby M.E."/>
            <person name="Kamat A."/>
            <person name="Kanga B."/>
            <person name="Kashin S."/>
            <person name="Khazanovich D."/>
            <person name="Kisner P."/>
            <person name="Lance K."/>
            <person name="Lara M."/>
            <person name="Lee W."/>
            <person name="Lennon N."/>
            <person name="Letendre F."/>
            <person name="LeVine R."/>
            <person name="Lipovsky A."/>
            <person name="Liu X."/>
            <person name="Liu J."/>
            <person name="Liu S."/>
            <person name="Lokyitsang T."/>
            <person name="Lokyitsang Y."/>
            <person name="Lubonja R."/>
            <person name="Lui A."/>
            <person name="MacDonald P."/>
            <person name="Magnisalis V."/>
            <person name="Maru K."/>
            <person name="Matthews C."/>
            <person name="McCusker W."/>
            <person name="McDonough S."/>
            <person name="Mehta T."/>
            <person name="Meldrim J."/>
            <person name="Meneus L."/>
            <person name="Mihai O."/>
            <person name="Mihalev A."/>
            <person name="Mihova T."/>
            <person name="Mittelman R."/>
            <person name="Mlenga V."/>
            <person name="Montmayeur A."/>
            <person name="Mulrain L."/>
            <person name="Navidi A."/>
            <person name="Naylor J."/>
            <person name="Negash T."/>
            <person name="Nguyen T."/>
            <person name="Nguyen N."/>
            <person name="Nicol R."/>
            <person name="Norbu C."/>
            <person name="Norbu N."/>
            <person name="Novod N."/>
            <person name="O'Neill B."/>
            <person name="Osman S."/>
            <person name="Markiewicz E."/>
            <person name="Oyono O.L."/>
            <person name="Patti C."/>
            <person name="Phunkhang P."/>
            <person name="Pierre F."/>
            <person name="Priest M."/>
            <person name="Raghuraman S."/>
            <person name="Rege F."/>
            <person name="Reyes R."/>
            <person name="Rise C."/>
            <person name="Rogov P."/>
            <person name="Ross K."/>
            <person name="Ryan E."/>
            <person name="Settipalli S."/>
            <person name="Shea T."/>
            <person name="Sherpa N."/>
            <person name="Shi L."/>
            <person name="Shih D."/>
            <person name="Sparrow T."/>
            <person name="Spaulding J."/>
            <person name="Stalker J."/>
            <person name="Stange-Thomann N."/>
            <person name="Stavropoulos S."/>
            <person name="Stone C."/>
            <person name="Strader C."/>
            <person name="Tesfaye S."/>
            <person name="Thomson T."/>
            <person name="Thoulutsang Y."/>
            <person name="Thoulutsang D."/>
            <person name="Topham K."/>
            <person name="Topping I."/>
            <person name="Tsamla T."/>
            <person name="Vassiliev H."/>
            <person name="Vo A."/>
            <person name="Wangchuk T."/>
            <person name="Wangdi T."/>
            <person name="Weiand M."/>
            <person name="Wilkinson J."/>
            <person name="Wilson A."/>
            <person name="Yadav S."/>
            <person name="Young G."/>
            <person name="Yu Q."/>
            <person name="Zembek L."/>
            <person name="Zhong D."/>
            <person name="Zimmer A."/>
            <person name="Zwirko Z."/>
            <person name="Jaffe D.B."/>
            <person name="Alvarez P."/>
            <person name="Brockman W."/>
            <person name="Butler J."/>
            <person name="Chin C."/>
            <person name="Gnerre S."/>
            <person name="Grabherr M."/>
            <person name="Kleber M."/>
            <person name="Mauceli E."/>
            <person name="MacCallum I."/>
        </authorList>
    </citation>
    <scope>NUCLEOTIDE SEQUENCE [LARGE SCALE GENOMIC DNA]</scope>
    <source>
        <strain evidence="25">Tucson 14024-0371.13</strain>
    </source>
</reference>
<dbReference type="PRINTS" id="PR00177">
    <property type="entry name" value="NMDARECEPTOR"/>
</dbReference>
<comment type="subcellular location">
    <subcellularLocation>
        <location evidence="1">Cell membrane</location>
        <topology evidence="1">Multi-pass membrane protein</topology>
    </subcellularLocation>
    <subcellularLocation>
        <location evidence="15">Postsynaptic cell membrane</location>
    </subcellularLocation>
</comment>
<dbReference type="InterPro" id="IPR015683">
    <property type="entry name" value="Ionotropic_Glu_rcpt"/>
</dbReference>
<dbReference type="PANTHER" id="PTHR18966">
    <property type="entry name" value="IONOTROPIC GLUTAMATE RECEPTOR"/>
    <property type="match status" value="1"/>
</dbReference>
<feature type="transmembrane region" description="Helical" evidence="20">
    <location>
        <begin position="551"/>
        <end position="570"/>
    </location>
</feature>
<feature type="site" description="Interaction with the cone snail toxin Con-ikot-ikot" evidence="17">
    <location>
        <position position="682"/>
    </location>
</feature>
<evidence type="ECO:0000256" key="2">
    <source>
        <dbReference type="ARBA" id="ARBA00008685"/>
    </source>
</evidence>
<keyword evidence="4" id="KW-1003">Cell membrane</keyword>
<evidence type="ECO:0000256" key="11">
    <source>
        <dbReference type="ARBA" id="ARBA00023180"/>
    </source>
</evidence>
<name>B3MMD2_DROAN</name>
<dbReference type="KEGG" id="dan:6497143"/>
<keyword evidence="12" id="KW-0628">Postsynaptic cell membrane</keyword>
<evidence type="ECO:0000256" key="17">
    <source>
        <dbReference type="PIRSR" id="PIRSR601508-2"/>
    </source>
</evidence>